<reference evidence="12" key="1">
    <citation type="journal article" date="2016" name="Biochem. Syst. Ecol.">
        <title>The mitogenomes of three beetles (Coleoptera: Polyphaga: Cucujiformia): New gene rearrangement and phylogeny.</title>
        <authorList>
            <person name="Li X.-J."/>
            <person name="Ou J."/>
            <person name="Wei Z.-M."/>
            <person name="Li Y.-X."/>
            <person name="Tian Y.-F."/>
        </authorList>
    </citation>
    <scope>NUCLEOTIDE SEQUENCE</scope>
</reference>
<name>A0A1P8YZJ1_CALCS</name>
<evidence type="ECO:0000256" key="4">
    <source>
        <dbReference type="ARBA" id="ARBA00022692"/>
    </source>
</evidence>
<evidence type="ECO:0000256" key="9">
    <source>
        <dbReference type="ARBA" id="ARBA00031586"/>
    </source>
</evidence>
<evidence type="ECO:0000256" key="10">
    <source>
        <dbReference type="ARBA" id="ARBA00049551"/>
    </source>
</evidence>
<sequence length="92" mass="10737">MLIFMSFFFIAGVSSFVFKHKHLLLMLLSLEFIIIVLYFIMIVYLSKLDYEYFFSMIYLSMSVCEGVLGLSILVSMIRVHGSDNVLTFSILW</sequence>
<protein>
    <recommendedName>
        <fullName evidence="3">NADH-ubiquinone oxidoreductase chain 4L</fullName>
    </recommendedName>
    <alternativeName>
        <fullName evidence="9">NADH dehydrogenase subunit 4L</fullName>
    </alternativeName>
</protein>
<keyword evidence="4 11" id="KW-0812">Transmembrane</keyword>
<dbReference type="GO" id="GO:0008137">
    <property type="term" value="F:NADH dehydrogenase (ubiquinone) activity"/>
    <property type="evidence" value="ECO:0007669"/>
    <property type="project" value="UniProtKB-EC"/>
</dbReference>
<evidence type="ECO:0000256" key="11">
    <source>
        <dbReference type="SAM" id="Phobius"/>
    </source>
</evidence>
<gene>
    <name evidence="12" type="primary">ND4L</name>
    <name evidence="13" type="synonym">nad4L</name>
</gene>
<evidence type="ECO:0000313" key="13">
    <source>
        <dbReference type="EMBL" id="ATL15419.1"/>
    </source>
</evidence>
<dbReference type="EMBL" id="KX641890">
    <property type="protein sequence ID" value="AQD17644.1"/>
    <property type="molecule type" value="Genomic_DNA"/>
</dbReference>
<keyword evidence="5" id="KW-1278">Translocase</keyword>
<keyword evidence="6 11" id="KW-1133">Transmembrane helix</keyword>
<evidence type="ECO:0000256" key="3">
    <source>
        <dbReference type="ARBA" id="ARBA00016612"/>
    </source>
</evidence>
<keyword evidence="12" id="KW-0496">Mitochondrion</keyword>
<evidence type="ECO:0000256" key="6">
    <source>
        <dbReference type="ARBA" id="ARBA00022989"/>
    </source>
</evidence>
<dbReference type="EMBL" id="KY856744">
    <property type="protein sequence ID" value="ATL15419.1"/>
    <property type="molecule type" value="Genomic_DNA"/>
</dbReference>
<comment type="subcellular location">
    <subcellularLocation>
        <location evidence="1">Membrane</location>
        <topology evidence="1">Multi-pass membrane protein</topology>
    </subcellularLocation>
</comment>
<dbReference type="Pfam" id="PF00420">
    <property type="entry name" value="Oxidored_q2"/>
    <property type="match status" value="1"/>
</dbReference>
<feature type="transmembrane region" description="Helical" evidence="11">
    <location>
        <begin position="25"/>
        <end position="45"/>
    </location>
</feature>
<dbReference type="InterPro" id="IPR039428">
    <property type="entry name" value="NUOK/Mnh_C1-like"/>
</dbReference>
<evidence type="ECO:0000313" key="12">
    <source>
        <dbReference type="EMBL" id="AQD17644.1"/>
    </source>
</evidence>
<organism evidence="12">
    <name type="scientific">Callosobruchus chinensis</name>
    <name type="common">Pulse beetle</name>
    <name type="synonym">Pachymerus chinensis</name>
    <dbReference type="NCBI Taxonomy" id="146774"/>
    <lineage>
        <taxon>Eukaryota</taxon>
        <taxon>Metazoa</taxon>
        <taxon>Ecdysozoa</taxon>
        <taxon>Arthropoda</taxon>
        <taxon>Hexapoda</taxon>
        <taxon>Insecta</taxon>
        <taxon>Pterygota</taxon>
        <taxon>Neoptera</taxon>
        <taxon>Endopterygota</taxon>
        <taxon>Coleoptera</taxon>
        <taxon>Polyphaga</taxon>
        <taxon>Cucujiformia</taxon>
        <taxon>Chrysomeloidea</taxon>
        <taxon>Chrysomelidae</taxon>
        <taxon>Bruchinae</taxon>
        <taxon>Bruchini</taxon>
        <taxon>Callosobruchus</taxon>
    </lineage>
</organism>
<dbReference type="AlphaFoldDB" id="A0A1P8YZJ1"/>
<comment type="similarity">
    <text evidence="2">Belongs to the complex I subunit 4L family.</text>
</comment>
<evidence type="ECO:0000256" key="1">
    <source>
        <dbReference type="ARBA" id="ARBA00004141"/>
    </source>
</evidence>
<dbReference type="GO" id="GO:0016020">
    <property type="term" value="C:membrane"/>
    <property type="evidence" value="ECO:0007669"/>
    <property type="project" value="UniProtKB-SubCell"/>
</dbReference>
<evidence type="ECO:0000256" key="8">
    <source>
        <dbReference type="ARBA" id="ARBA00023136"/>
    </source>
</evidence>
<keyword evidence="7" id="KW-0520">NAD</keyword>
<proteinExistence type="inferred from homology"/>
<comment type="catalytic activity">
    <reaction evidence="10">
        <text>a ubiquinone + NADH + 5 H(+)(in) = a ubiquinol + NAD(+) + 4 H(+)(out)</text>
        <dbReference type="Rhea" id="RHEA:29091"/>
        <dbReference type="Rhea" id="RHEA-COMP:9565"/>
        <dbReference type="Rhea" id="RHEA-COMP:9566"/>
        <dbReference type="ChEBI" id="CHEBI:15378"/>
        <dbReference type="ChEBI" id="CHEBI:16389"/>
        <dbReference type="ChEBI" id="CHEBI:17976"/>
        <dbReference type="ChEBI" id="CHEBI:57540"/>
        <dbReference type="ChEBI" id="CHEBI:57945"/>
        <dbReference type="EC" id="7.1.1.2"/>
    </reaction>
</comment>
<evidence type="ECO:0000256" key="2">
    <source>
        <dbReference type="ARBA" id="ARBA00010519"/>
    </source>
</evidence>
<reference evidence="13" key="2">
    <citation type="journal article" date="2017" name="Genome Biol. Evol.">
        <title>The Evolution of Dark Matter in the Mitogenome of Seed Beetles.</title>
        <authorList>
            <person name="Sayadi A."/>
            <person name="Immonen E."/>
            <person name="Tellgren-Roth C."/>
            <person name="Arnqvist G."/>
        </authorList>
    </citation>
    <scope>NUCLEOTIDE SEQUENCE</scope>
</reference>
<evidence type="ECO:0000256" key="7">
    <source>
        <dbReference type="ARBA" id="ARBA00023027"/>
    </source>
</evidence>
<dbReference type="Gene3D" id="1.10.287.3510">
    <property type="match status" value="1"/>
</dbReference>
<feature type="transmembrane region" description="Helical" evidence="11">
    <location>
        <begin position="57"/>
        <end position="77"/>
    </location>
</feature>
<keyword evidence="8 11" id="KW-0472">Membrane</keyword>
<evidence type="ECO:0000256" key="5">
    <source>
        <dbReference type="ARBA" id="ARBA00022967"/>
    </source>
</evidence>
<accession>A0A1P8YZJ1</accession>
<geneLocation type="mitochondrion" evidence="12"/>